<feature type="transmembrane region" description="Helical" evidence="7">
    <location>
        <begin position="86"/>
        <end position="108"/>
    </location>
</feature>
<organism evidence="9 10">
    <name type="scientific">Pengzhenrongella frigida</name>
    <dbReference type="NCBI Taxonomy" id="1259133"/>
    <lineage>
        <taxon>Bacteria</taxon>
        <taxon>Bacillati</taxon>
        <taxon>Actinomycetota</taxon>
        <taxon>Actinomycetes</taxon>
        <taxon>Micrococcales</taxon>
        <taxon>Pengzhenrongella</taxon>
    </lineage>
</organism>
<proteinExistence type="predicted"/>
<dbReference type="OrthoDB" id="3285241at2"/>
<dbReference type="EMBL" id="SDWW01000019">
    <property type="protein sequence ID" value="RYV51266.1"/>
    <property type="molecule type" value="Genomic_DNA"/>
</dbReference>
<feature type="transmembrane region" description="Helical" evidence="7">
    <location>
        <begin position="252"/>
        <end position="275"/>
    </location>
</feature>
<dbReference type="PANTHER" id="PTHR23517">
    <property type="entry name" value="RESISTANCE PROTEIN MDTM, PUTATIVE-RELATED-RELATED"/>
    <property type="match status" value="1"/>
</dbReference>
<accession>A0A4Q5MZV6</accession>
<dbReference type="PANTHER" id="PTHR23517:SF3">
    <property type="entry name" value="INTEGRAL MEMBRANE TRANSPORT PROTEIN"/>
    <property type="match status" value="1"/>
</dbReference>
<name>A0A4Q5MZV6_9MICO</name>
<feature type="transmembrane region" description="Helical" evidence="7">
    <location>
        <begin position="54"/>
        <end position="79"/>
    </location>
</feature>
<sequence>MTVMTQPPAVSRVPSPYGQVARGVYAPALVFEIGVGAIMPIIPLSAVDLGANLAVAGLMVALLGVGQIAGDVPAGVLAARIGDRHAMLVAATLSVLAFAGCALAPNLWVLGAGVLAVGATNAVFVLARQAYLTEVIPVMKRARALSTLGGVQRIGAFIGPFLGAGVVHLIGLSGVYWLAVLTSVISGLVVLVVPDVAGAEVIRRRQAAVPVSLGTVLRENAPVFAQLGFAVLAVGAVRASRQVVLPLWSEHLGFSPATTSIIFGISGAVDMLLFYPAGKLMDRRGRLWAAIPSMLILGGAILALPFTTTLAGVTAAAMVMGLGNGIGSGILMTLGADVAPAAVRPQFLGIWRLFSDSGSAAGPLVVAAGAALGSLAAGIAAMGVVGILSTGALARWVPRWSIHANRTTRRRAAAADGARTEA</sequence>
<evidence type="ECO:0000256" key="5">
    <source>
        <dbReference type="ARBA" id="ARBA00022989"/>
    </source>
</evidence>
<keyword evidence="10" id="KW-1185">Reference proteome</keyword>
<evidence type="ECO:0000313" key="9">
    <source>
        <dbReference type="EMBL" id="RYV51266.1"/>
    </source>
</evidence>
<evidence type="ECO:0000256" key="7">
    <source>
        <dbReference type="SAM" id="Phobius"/>
    </source>
</evidence>
<dbReference type="Gene3D" id="1.20.1250.20">
    <property type="entry name" value="MFS general substrate transporter like domains"/>
    <property type="match status" value="2"/>
</dbReference>
<evidence type="ECO:0000256" key="3">
    <source>
        <dbReference type="ARBA" id="ARBA00022475"/>
    </source>
</evidence>
<keyword evidence="2" id="KW-0813">Transport</keyword>
<dbReference type="PROSITE" id="PS50850">
    <property type="entry name" value="MFS"/>
    <property type="match status" value="1"/>
</dbReference>
<evidence type="ECO:0000313" key="10">
    <source>
        <dbReference type="Proteomes" id="UP000293764"/>
    </source>
</evidence>
<keyword evidence="4 7" id="KW-0812">Transmembrane</keyword>
<feature type="transmembrane region" description="Helical" evidence="7">
    <location>
        <begin position="223"/>
        <end position="240"/>
    </location>
</feature>
<feature type="transmembrane region" description="Helical" evidence="7">
    <location>
        <begin position="364"/>
        <end position="388"/>
    </location>
</feature>
<evidence type="ECO:0000256" key="2">
    <source>
        <dbReference type="ARBA" id="ARBA00022448"/>
    </source>
</evidence>
<reference evidence="9 10" key="1">
    <citation type="submission" date="2019-01" db="EMBL/GenBank/DDBJ databases">
        <title>Novel species of Cellulomonas.</title>
        <authorList>
            <person name="Liu Q."/>
            <person name="Xin Y.-H."/>
        </authorList>
    </citation>
    <scope>NUCLEOTIDE SEQUENCE [LARGE SCALE GENOMIC DNA]</scope>
    <source>
        <strain evidence="9 10">HLT2-17</strain>
    </source>
</reference>
<keyword evidence="6 7" id="KW-0472">Membrane</keyword>
<protein>
    <submittedName>
        <fullName evidence="9">MFS transporter</fullName>
    </submittedName>
</protein>
<dbReference type="InterPro" id="IPR050171">
    <property type="entry name" value="MFS_Transporters"/>
</dbReference>
<feature type="domain" description="Major facilitator superfamily (MFS) profile" evidence="8">
    <location>
        <begin position="20"/>
        <end position="398"/>
    </location>
</feature>
<dbReference type="InterPro" id="IPR036259">
    <property type="entry name" value="MFS_trans_sf"/>
</dbReference>
<dbReference type="InterPro" id="IPR020846">
    <property type="entry name" value="MFS_dom"/>
</dbReference>
<feature type="transmembrane region" description="Helical" evidence="7">
    <location>
        <begin position="20"/>
        <end position="42"/>
    </location>
</feature>
<dbReference type="GO" id="GO:0022857">
    <property type="term" value="F:transmembrane transporter activity"/>
    <property type="evidence" value="ECO:0007669"/>
    <property type="project" value="InterPro"/>
</dbReference>
<dbReference type="GO" id="GO:0005886">
    <property type="term" value="C:plasma membrane"/>
    <property type="evidence" value="ECO:0007669"/>
    <property type="project" value="UniProtKB-SubCell"/>
</dbReference>
<evidence type="ECO:0000259" key="8">
    <source>
        <dbReference type="PROSITE" id="PS50850"/>
    </source>
</evidence>
<comment type="caution">
    <text evidence="9">The sequence shown here is derived from an EMBL/GenBank/DDBJ whole genome shotgun (WGS) entry which is preliminary data.</text>
</comment>
<evidence type="ECO:0000256" key="6">
    <source>
        <dbReference type="ARBA" id="ARBA00023136"/>
    </source>
</evidence>
<feature type="transmembrane region" description="Helical" evidence="7">
    <location>
        <begin position="114"/>
        <end position="133"/>
    </location>
</feature>
<feature type="transmembrane region" description="Helical" evidence="7">
    <location>
        <begin position="154"/>
        <end position="178"/>
    </location>
</feature>
<dbReference type="SUPFAM" id="SSF103473">
    <property type="entry name" value="MFS general substrate transporter"/>
    <property type="match status" value="1"/>
</dbReference>
<dbReference type="AlphaFoldDB" id="A0A4Q5MZV6"/>
<keyword evidence="3" id="KW-1003">Cell membrane</keyword>
<evidence type="ECO:0000256" key="4">
    <source>
        <dbReference type="ARBA" id="ARBA00022692"/>
    </source>
</evidence>
<evidence type="ECO:0000256" key="1">
    <source>
        <dbReference type="ARBA" id="ARBA00004651"/>
    </source>
</evidence>
<feature type="transmembrane region" description="Helical" evidence="7">
    <location>
        <begin position="287"/>
        <end position="306"/>
    </location>
</feature>
<dbReference type="Pfam" id="PF07690">
    <property type="entry name" value="MFS_1"/>
    <property type="match status" value="1"/>
</dbReference>
<gene>
    <name evidence="9" type="ORF">EUA98_09630</name>
</gene>
<dbReference type="Proteomes" id="UP000293764">
    <property type="component" value="Unassembled WGS sequence"/>
</dbReference>
<dbReference type="CDD" id="cd17325">
    <property type="entry name" value="MFS_MdtG_SLC18_like"/>
    <property type="match status" value="1"/>
</dbReference>
<dbReference type="InterPro" id="IPR011701">
    <property type="entry name" value="MFS"/>
</dbReference>
<comment type="subcellular location">
    <subcellularLocation>
        <location evidence="1">Cell membrane</location>
        <topology evidence="1">Multi-pass membrane protein</topology>
    </subcellularLocation>
</comment>
<keyword evidence="5 7" id="KW-1133">Transmembrane helix</keyword>